<dbReference type="Proteomes" id="UP000734854">
    <property type="component" value="Unassembled WGS sequence"/>
</dbReference>
<protein>
    <submittedName>
        <fullName evidence="5">Uncharacterized protein</fullName>
    </submittedName>
</protein>
<dbReference type="PANTHER" id="PTHR33388">
    <property type="entry name" value="OS01G0212500 PROTEIN"/>
    <property type="match status" value="1"/>
</dbReference>
<proteinExistence type="predicted"/>
<feature type="compositionally biased region" description="Basic residues" evidence="4">
    <location>
        <begin position="9"/>
        <end position="20"/>
    </location>
</feature>
<gene>
    <name evidence="5" type="ORF">ZIOFF_045180</name>
</gene>
<evidence type="ECO:0000256" key="2">
    <source>
        <dbReference type="ARBA" id="ARBA00023015"/>
    </source>
</evidence>
<feature type="region of interest" description="Disordered" evidence="4">
    <location>
        <begin position="1"/>
        <end position="24"/>
    </location>
</feature>
<evidence type="ECO:0000256" key="1">
    <source>
        <dbReference type="ARBA" id="ARBA00022491"/>
    </source>
</evidence>
<keyword evidence="3" id="KW-0804">Transcription</keyword>
<evidence type="ECO:0000313" key="6">
    <source>
        <dbReference type="Proteomes" id="UP000734854"/>
    </source>
</evidence>
<keyword evidence="6" id="KW-1185">Reference proteome</keyword>
<dbReference type="GO" id="GO:0003700">
    <property type="term" value="F:DNA-binding transcription factor activity"/>
    <property type="evidence" value="ECO:0007669"/>
    <property type="project" value="InterPro"/>
</dbReference>
<dbReference type="InterPro" id="IPR040356">
    <property type="entry name" value="SPEAR"/>
</dbReference>
<sequence length="333" mass="37352">MELEEQQHKPPKKNKLKKNPQRGVGVAQLEKLRCMEKQQRIYSVAVSSSSDLSSQGLVFPPPPPATAVMKPQATSNFFNNQQHQRRQPPGFFPMLWNTAIEAKGDDPPMKKIAVPVPQRKQQPPLVDSQTCHRMEPPSSQNNSSSYDLLSCWRSELHKNSVEMTVDNKWPPPPAFHLNEVIVTRNQEAYFPHKHPFLSSEFSPANGSDLIKLEFQAVRGNSSTPFVGLASSDVYIERSKGNGGAHDGSFLTLASVSTPSLLKPFDIPQHYQYDHSDFSLQNSQARKKETVNASSSNELSFYDFLLPGSVRNEKKTETEIRESPDGDIDLNLIL</sequence>
<keyword evidence="1" id="KW-0678">Repressor</keyword>
<feature type="region of interest" description="Disordered" evidence="4">
    <location>
        <begin position="117"/>
        <end position="144"/>
    </location>
</feature>
<keyword evidence="2" id="KW-0805">Transcription regulation</keyword>
<dbReference type="AlphaFoldDB" id="A0A8J5GCT6"/>
<dbReference type="EMBL" id="JACMSC010000012">
    <property type="protein sequence ID" value="KAG6497282.1"/>
    <property type="molecule type" value="Genomic_DNA"/>
</dbReference>
<organism evidence="5 6">
    <name type="scientific">Zingiber officinale</name>
    <name type="common">Ginger</name>
    <name type="synonym">Amomum zingiber</name>
    <dbReference type="NCBI Taxonomy" id="94328"/>
    <lineage>
        <taxon>Eukaryota</taxon>
        <taxon>Viridiplantae</taxon>
        <taxon>Streptophyta</taxon>
        <taxon>Embryophyta</taxon>
        <taxon>Tracheophyta</taxon>
        <taxon>Spermatophyta</taxon>
        <taxon>Magnoliopsida</taxon>
        <taxon>Liliopsida</taxon>
        <taxon>Zingiberales</taxon>
        <taxon>Zingiberaceae</taxon>
        <taxon>Zingiber</taxon>
    </lineage>
</organism>
<evidence type="ECO:0000313" key="5">
    <source>
        <dbReference type="EMBL" id="KAG6497282.1"/>
    </source>
</evidence>
<dbReference type="PANTHER" id="PTHR33388:SF2">
    <property type="entry name" value="PROTEIN SPOROCYTELESS"/>
    <property type="match status" value="1"/>
</dbReference>
<accession>A0A8J5GCT6</accession>
<name>A0A8J5GCT6_ZINOF</name>
<reference evidence="5 6" key="1">
    <citation type="submission" date="2020-08" db="EMBL/GenBank/DDBJ databases">
        <title>Plant Genome Project.</title>
        <authorList>
            <person name="Zhang R.-G."/>
        </authorList>
    </citation>
    <scope>NUCLEOTIDE SEQUENCE [LARGE SCALE GENOMIC DNA]</scope>
    <source>
        <tissue evidence="5">Rhizome</tissue>
    </source>
</reference>
<comment type="caution">
    <text evidence="5">The sequence shown here is derived from an EMBL/GenBank/DDBJ whole genome shotgun (WGS) entry which is preliminary data.</text>
</comment>
<evidence type="ECO:0000256" key="4">
    <source>
        <dbReference type="SAM" id="MobiDB-lite"/>
    </source>
</evidence>
<evidence type="ECO:0000256" key="3">
    <source>
        <dbReference type="ARBA" id="ARBA00023163"/>
    </source>
</evidence>